<keyword evidence="2 4" id="KW-0067">ATP-binding</keyword>
<dbReference type="CDD" id="cd00267">
    <property type="entry name" value="ABC_ATPase"/>
    <property type="match status" value="1"/>
</dbReference>
<dbReference type="PANTHER" id="PTHR43158:SF2">
    <property type="entry name" value="SKFA PEPTIDE EXPORT ATP-BINDING PROTEIN SKFE"/>
    <property type="match status" value="1"/>
</dbReference>
<sequence length="305" mass="32280">MAPSGAVKVCGEDPFRGRGEPVVMVTGGWRGTVDAAMEERMAQVRVAELVGIDAPPAADSHCGKLFQALDLAPLLSKFFGVLSEGERRRVELARRLREPKRVILLDEVTSELDMLVRKALLDFLAETGSTVFNVTHVFEGLAGWPSHVLQLSQGKLLRFEPFSAERGSIFKQTVAWLSATREDSLTPLRAPPFPRHSSSEPTAASLKSWLGPSLDATSAPSLILSVLPPRTGLVFHLPTDGSGASIDALKGARFGGTCQDAAAGPSLDATSAPSLILSVLPPRTGLVFHLPTDGSGASIDALKGA</sequence>
<dbReference type="SUPFAM" id="SSF52540">
    <property type="entry name" value="P-loop containing nucleoside triphosphate hydrolases"/>
    <property type="match status" value="1"/>
</dbReference>
<feature type="domain" description="ABC transporter" evidence="3">
    <location>
        <begin position="49"/>
        <end position="110"/>
    </location>
</feature>
<dbReference type="GO" id="GO:0005524">
    <property type="term" value="F:ATP binding"/>
    <property type="evidence" value="ECO:0007669"/>
    <property type="project" value="UniProtKB-KW"/>
</dbReference>
<keyword evidence="5" id="KW-1185">Reference proteome</keyword>
<comment type="caution">
    <text evidence="4">The sequence shown here is derived from an EMBL/GenBank/DDBJ whole genome shotgun (WGS) entry which is preliminary data.</text>
</comment>
<proteinExistence type="predicted"/>
<evidence type="ECO:0000256" key="1">
    <source>
        <dbReference type="ARBA" id="ARBA00022741"/>
    </source>
</evidence>
<evidence type="ECO:0000313" key="5">
    <source>
        <dbReference type="Proteomes" id="UP000186817"/>
    </source>
</evidence>
<dbReference type="InterPro" id="IPR003439">
    <property type="entry name" value="ABC_transporter-like_ATP-bd"/>
</dbReference>
<protein>
    <submittedName>
        <fullName evidence="4">Putative ABC transporter ATP-binding protein C20G4.01</fullName>
    </submittedName>
</protein>
<dbReference type="PANTHER" id="PTHR43158">
    <property type="entry name" value="SKFA PEPTIDE EXPORT ATP-BINDING PROTEIN SKFE"/>
    <property type="match status" value="1"/>
</dbReference>
<dbReference type="OrthoDB" id="6512918at2759"/>
<dbReference type="EMBL" id="LSRX01000426">
    <property type="protein sequence ID" value="OLP97632.1"/>
    <property type="molecule type" value="Genomic_DNA"/>
</dbReference>
<dbReference type="Proteomes" id="UP000186817">
    <property type="component" value="Unassembled WGS sequence"/>
</dbReference>
<reference evidence="4 5" key="1">
    <citation type="submission" date="2016-02" db="EMBL/GenBank/DDBJ databases">
        <title>Genome analysis of coral dinoflagellate symbionts highlights evolutionary adaptations to a symbiotic lifestyle.</title>
        <authorList>
            <person name="Aranda M."/>
            <person name="Li Y."/>
            <person name="Liew Y.J."/>
            <person name="Baumgarten S."/>
            <person name="Simakov O."/>
            <person name="Wilson M."/>
            <person name="Piel J."/>
            <person name="Ashoor H."/>
            <person name="Bougouffa S."/>
            <person name="Bajic V.B."/>
            <person name="Ryu T."/>
            <person name="Ravasi T."/>
            <person name="Bayer T."/>
            <person name="Micklem G."/>
            <person name="Kim H."/>
            <person name="Bhak J."/>
            <person name="Lajeunesse T.C."/>
            <person name="Voolstra C.R."/>
        </authorList>
    </citation>
    <scope>NUCLEOTIDE SEQUENCE [LARGE SCALE GENOMIC DNA]</scope>
    <source>
        <strain evidence="4 5">CCMP2467</strain>
    </source>
</reference>
<organism evidence="4 5">
    <name type="scientific">Symbiodinium microadriaticum</name>
    <name type="common">Dinoflagellate</name>
    <name type="synonym">Zooxanthella microadriatica</name>
    <dbReference type="NCBI Taxonomy" id="2951"/>
    <lineage>
        <taxon>Eukaryota</taxon>
        <taxon>Sar</taxon>
        <taxon>Alveolata</taxon>
        <taxon>Dinophyceae</taxon>
        <taxon>Suessiales</taxon>
        <taxon>Symbiodiniaceae</taxon>
        <taxon>Symbiodinium</taxon>
    </lineage>
</organism>
<name>A0A1Q9DR37_SYMMI</name>
<dbReference type="AlphaFoldDB" id="A0A1Q9DR37"/>
<dbReference type="InterPro" id="IPR027417">
    <property type="entry name" value="P-loop_NTPase"/>
</dbReference>
<dbReference type="GO" id="GO:0016887">
    <property type="term" value="F:ATP hydrolysis activity"/>
    <property type="evidence" value="ECO:0007669"/>
    <property type="project" value="InterPro"/>
</dbReference>
<dbReference type="Pfam" id="PF00005">
    <property type="entry name" value="ABC_tran"/>
    <property type="match status" value="1"/>
</dbReference>
<evidence type="ECO:0000256" key="2">
    <source>
        <dbReference type="ARBA" id="ARBA00022840"/>
    </source>
</evidence>
<evidence type="ECO:0000259" key="3">
    <source>
        <dbReference type="Pfam" id="PF00005"/>
    </source>
</evidence>
<keyword evidence="1" id="KW-0547">Nucleotide-binding</keyword>
<dbReference type="Gene3D" id="3.40.50.300">
    <property type="entry name" value="P-loop containing nucleotide triphosphate hydrolases"/>
    <property type="match status" value="1"/>
</dbReference>
<gene>
    <name evidence="4" type="ORF">AK812_SmicGene20000</name>
</gene>
<accession>A0A1Q9DR37</accession>
<evidence type="ECO:0000313" key="4">
    <source>
        <dbReference type="EMBL" id="OLP97632.1"/>
    </source>
</evidence>